<keyword evidence="1" id="KW-0812">Transmembrane</keyword>
<dbReference type="Proteomes" id="UP000267029">
    <property type="component" value="Unassembled WGS sequence"/>
</dbReference>
<keyword evidence="3" id="KW-1185">Reference proteome</keyword>
<feature type="non-terminal residue" evidence="2">
    <location>
        <position position="1"/>
    </location>
</feature>
<gene>
    <name evidence="2" type="ORF">MCOS_LOCUS5004</name>
</gene>
<organism evidence="2 3">
    <name type="scientific">Mesocestoides corti</name>
    <name type="common">Flatworm</name>
    <dbReference type="NCBI Taxonomy" id="53468"/>
    <lineage>
        <taxon>Eukaryota</taxon>
        <taxon>Metazoa</taxon>
        <taxon>Spiralia</taxon>
        <taxon>Lophotrochozoa</taxon>
        <taxon>Platyhelminthes</taxon>
        <taxon>Cestoda</taxon>
        <taxon>Eucestoda</taxon>
        <taxon>Cyclophyllidea</taxon>
        <taxon>Mesocestoididae</taxon>
        <taxon>Mesocestoides</taxon>
    </lineage>
</organism>
<name>A0A0R3UDK5_MESCO</name>
<proteinExistence type="predicted"/>
<dbReference type="AlphaFoldDB" id="A0A0R3UDK5"/>
<feature type="transmembrane region" description="Helical" evidence="1">
    <location>
        <begin position="32"/>
        <end position="51"/>
    </location>
</feature>
<accession>A0A0R3UDK5</accession>
<evidence type="ECO:0000256" key="1">
    <source>
        <dbReference type="SAM" id="Phobius"/>
    </source>
</evidence>
<evidence type="ECO:0000313" key="2">
    <source>
        <dbReference type="EMBL" id="VDD79001.1"/>
    </source>
</evidence>
<keyword evidence="1" id="KW-1133">Transmembrane helix</keyword>
<dbReference type="EMBL" id="UXSR01003041">
    <property type="protein sequence ID" value="VDD79001.1"/>
    <property type="molecule type" value="Genomic_DNA"/>
</dbReference>
<evidence type="ECO:0000313" key="3">
    <source>
        <dbReference type="Proteomes" id="UP000267029"/>
    </source>
</evidence>
<reference evidence="2 3" key="1">
    <citation type="submission" date="2018-10" db="EMBL/GenBank/DDBJ databases">
        <authorList>
            <consortium name="Pathogen Informatics"/>
        </authorList>
    </citation>
    <scope>NUCLEOTIDE SEQUENCE [LARGE SCALE GENOMIC DNA]</scope>
</reference>
<keyword evidence="1" id="KW-0472">Membrane</keyword>
<feature type="transmembrane region" description="Helical" evidence="1">
    <location>
        <begin position="6"/>
        <end position="25"/>
    </location>
</feature>
<protein>
    <recommendedName>
        <fullName evidence="4">G-protein coupled receptors family 1 profile domain-containing protein</fullName>
    </recommendedName>
</protein>
<evidence type="ECO:0008006" key="4">
    <source>
        <dbReference type="Google" id="ProtNLM"/>
    </source>
</evidence>
<sequence length="66" mass="7583">LFVIFIIVIIFVILVVILVVIRRFVCEITFDFTLNILAPLLNAFLLVVRVLRNHSGSSWNDCHQAD</sequence>